<accession>A0A372M4P2</accession>
<dbReference type="AlphaFoldDB" id="A0A372M4P2"/>
<feature type="compositionally biased region" description="Basic and acidic residues" evidence="1">
    <location>
        <begin position="148"/>
        <end position="158"/>
    </location>
</feature>
<reference evidence="2 3" key="1">
    <citation type="submission" date="2018-08" db="EMBL/GenBank/DDBJ databases">
        <title>Isolation, diversity and antifungal activity of Actinobacteria from wheat.</title>
        <authorList>
            <person name="Han C."/>
        </authorList>
    </citation>
    <scope>NUCLEOTIDE SEQUENCE [LARGE SCALE GENOMIC DNA]</scope>
    <source>
        <strain evidence="2 3">NEAU-YY421</strain>
    </source>
</reference>
<feature type="region of interest" description="Disordered" evidence="1">
    <location>
        <begin position="129"/>
        <end position="158"/>
    </location>
</feature>
<protein>
    <submittedName>
        <fullName evidence="2">Uncharacterized protein</fullName>
    </submittedName>
</protein>
<dbReference type="Proteomes" id="UP000263094">
    <property type="component" value="Unassembled WGS sequence"/>
</dbReference>
<keyword evidence="3" id="KW-1185">Reference proteome</keyword>
<name>A0A372M4P2_9ACTN</name>
<evidence type="ECO:0000313" key="2">
    <source>
        <dbReference type="EMBL" id="RFU85277.1"/>
    </source>
</evidence>
<feature type="compositionally biased region" description="Low complexity" evidence="1">
    <location>
        <begin position="134"/>
        <end position="145"/>
    </location>
</feature>
<dbReference type="EMBL" id="QUAK01000099">
    <property type="protein sequence ID" value="RFU85277.1"/>
    <property type="molecule type" value="Genomic_DNA"/>
</dbReference>
<sequence length="208" mass="22694">MGAIVGDMPLRIRSWHPAVAGATLAASVLLVPISAVAADAQAGRRAATAATCRFARAPYLAARTSRDVRAALSYAPGGGPSGTHEARSDLWCAIEESRRHEAQSVVRVIVTETVLRKADDVRRRINDLKELDGRPVAPSSSSASSRRARPDDDADHPEHRYHDRLFRLVTITSRLLRRVYGRSAAEFGRVALWGLPGERVGARRESNR</sequence>
<evidence type="ECO:0000313" key="3">
    <source>
        <dbReference type="Proteomes" id="UP000263094"/>
    </source>
</evidence>
<organism evidence="2 3">
    <name type="scientific">Streptomyces triticagri</name>
    <dbReference type="NCBI Taxonomy" id="2293568"/>
    <lineage>
        <taxon>Bacteria</taxon>
        <taxon>Bacillati</taxon>
        <taxon>Actinomycetota</taxon>
        <taxon>Actinomycetes</taxon>
        <taxon>Kitasatosporales</taxon>
        <taxon>Streptomycetaceae</taxon>
        <taxon>Streptomyces</taxon>
    </lineage>
</organism>
<evidence type="ECO:0000256" key="1">
    <source>
        <dbReference type="SAM" id="MobiDB-lite"/>
    </source>
</evidence>
<proteinExistence type="predicted"/>
<gene>
    <name evidence="2" type="ORF">DY218_18460</name>
</gene>
<comment type="caution">
    <text evidence="2">The sequence shown here is derived from an EMBL/GenBank/DDBJ whole genome shotgun (WGS) entry which is preliminary data.</text>
</comment>